<comment type="caution">
    <text evidence="1">The sequence shown here is derived from an EMBL/GenBank/DDBJ whole genome shotgun (WGS) entry which is preliminary data.</text>
</comment>
<dbReference type="RefSeq" id="WP_179714717.1">
    <property type="nucleotide sequence ID" value="NZ_JACBZT010000001.1"/>
</dbReference>
<sequence length="73" mass="8287">MSGLVEQATEEWCPKCEEAAPADGPLQVLGTAHWRVIYGWGRRTAYPVAFDCPNGHSSTRIGQLQRWFRVREL</sequence>
<proteinExistence type="predicted"/>
<reference evidence="1 2" key="1">
    <citation type="submission" date="2020-07" db="EMBL/GenBank/DDBJ databases">
        <title>Sequencing the genomes of 1000 actinobacteria strains.</title>
        <authorList>
            <person name="Klenk H.-P."/>
        </authorList>
    </citation>
    <scope>NUCLEOTIDE SEQUENCE [LARGE SCALE GENOMIC DNA]</scope>
    <source>
        <strain evidence="1 2">DSM 104001</strain>
    </source>
</reference>
<name>A0A853CA93_9ACTN</name>
<protein>
    <submittedName>
        <fullName evidence="1">Uncharacterized protein</fullName>
    </submittedName>
</protein>
<dbReference type="AlphaFoldDB" id="A0A853CA93"/>
<keyword evidence="2" id="KW-1185">Reference proteome</keyword>
<dbReference type="Proteomes" id="UP000541969">
    <property type="component" value="Unassembled WGS sequence"/>
</dbReference>
<dbReference type="EMBL" id="JACBZT010000001">
    <property type="protein sequence ID" value="NYJ03936.1"/>
    <property type="molecule type" value="Genomic_DNA"/>
</dbReference>
<evidence type="ECO:0000313" key="2">
    <source>
        <dbReference type="Proteomes" id="UP000541969"/>
    </source>
</evidence>
<organism evidence="1 2">
    <name type="scientific">Petropleomorpha daqingensis</name>
    <dbReference type="NCBI Taxonomy" id="2026353"/>
    <lineage>
        <taxon>Bacteria</taxon>
        <taxon>Bacillati</taxon>
        <taxon>Actinomycetota</taxon>
        <taxon>Actinomycetes</taxon>
        <taxon>Geodermatophilales</taxon>
        <taxon>Geodermatophilaceae</taxon>
        <taxon>Petropleomorpha</taxon>
    </lineage>
</organism>
<evidence type="ECO:0000313" key="1">
    <source>
        <dbReference type="EMBL" id="NYJ03936.1"/>
    </source>
</evidence>
<gene>
    <name evidence="1" type="ORF">GGQ55_000214</name>
</gene>
<accession>A0A853CA93</accession>